<evidence type="ECO:0000313" key="3">
    <source>
        <dbReference type="Proteomes" id="UP000823405"/>
    </source>
</evidence>
<dbReference type="Proteomes" id="UP000823405">
    <property type="component" value="Unassembled WGS sequence"/>
</dbReference>
<proteinExistence type="predicted"/>
<gene>
    <name evidence="2" type="ORF">BGZ97_001306</name>
</gene>
<feature type="compositionally biased region" description="Acidic residues" evidence="1">
    <location>
        <begin position="389"/>
        <end position="405"/>
    </location>
</feature>
<evidence type="ECO:0000313" key="2">
    <source>
        <dbReference type="EMBL" id="KAG0304911.1"/>
    </source>
</evidence>
<evidence type="ECO:0000256" key="1">
    <source>
        <dbReference type="SAM" id="MobiDB-lite"/>
    </source>
</evidence>
<feature type="non-terminal residue" evidence="2">
    <location>
        <position position="549"/>
    </location>
</feature>
<organism evidence="2 3">
    <name type="scientific">Linnemannia gamsii</name>
    <dbReference type="NCBI Taxonomy" id="64522"/>
    <lineage>
        <taxon>Eukaryota</taxon>
        <taxon>Fungi</taxon>
        <taxon>Fungi incertae sedis</taxon>
        <taxon>Mucoromycota</taxon>
        <taxon>Mortierellomycotina</taxon>
        <taxon>Mortierellomycetes</taxon>
        <taxon>Mortierellales</taxon>
        <taxon>Mortierellaceae</taxon>
        <taxon>Linnemannia</taxon>
    </lineage>
</organism>
<protein>
    <recommendedName>
        <fullName evidence="4">F-box domain-containing protein</fullName>
    </recommendedName>
</protein>
<feature type="compositionally biased region" description="Basic and acidic residues" evidence="1">
    <location>
        <begin position="416"/>
        <end position="426"/>
    </location>
</feature>
<accession>A0A9P6QWI5</accession>
<dbReference type="AlphaFoldDB" id="A0A9P6QWI5"/>
<sequence length="549" mass="63501">MSSPSTNRTQISIFDIPHILDLICDDLSKDQLLTCLEVSRAWRVNFTPQALRYVRFSNLKSHQTWTILRKASLIRSLTIDIADAGWFLSNPDAATCVNLRELRCVDFNYQPKPRSSPYIYAQPSIVNQSNNALRLIESCPKLETLLVDNLSSQYRTGHFTEAVLKSIYNHPSLTKIKIHLDSAPREFRTVLIKSLPTGLKDFELSVKGYLPTFIRRFHQILVPEQAYPEDGNFHSTNAFSTHGNIQFVGSFPVLKEFTMSGYMSEQLYEAVALMLVQSAATLEVVRIDRENHEQAFDGANPFHIGTTASWTQCTRLRELGILRDIGSKMTDYHWDIAGPLSVWEPIKDYSTVFGQLEKLKLSVRDPLWDQCPDLSYVANYIETWYEEEDYGQPDDSDLDEQDDEDWKPLKTSTQTVEEKTQEHHNRRVERDHKRAFILHVREIFGRLKELKNLRELEIDWTVCYSISEMSLGDAMELFRETEMKDNRNDNEYERTSRGWWGEVTEDDLVWLCLPWASRPNVESSKVPHDLIEAAARQYENKTQLPGGCN</sequence>
<keyword evidence="3" id="KW-1185">Reference proteome</keyword>
<reference evidence="2" key="1">
    <citation type="journal article" date="2020" name="Fungal Divers.">
        <title>Resolving the Mortierellaceae phylogeny through synthesis of multi-gene phylogenetics and phylogenomics.</title>
        <authorList>
            <person name="Vandepol N."/>
            <person name="Liber J."/>
            <person name="Desiro A."/>
            <person name="Na H."/>
            <person name="Kennedy M."/>
            <person name="Barry K."/>
            <person name="Grigoriev I.V."/>
            <person name="Miller A.N."/>
            <person name="O'Donnell K."/>
            <person name="Stajich J.E."/>
            <person name="Bonito G."/>
        </authorList>
    </citation>
    <scope>NUCLEOTIDE SEQUENCE</scope>
    <source>
        <strain evidence="2">NVP60</strain>
    </source>
</reference>
<dbReference type="EMBL" id="JAAAIN010001265">
    <property type="protein sequence ID" value="KAG0304911.1"/>
    <property type="molecule type" value="Genomic_DNA"/>
</dbReference>
<evidence type="ECO:0008006" key="4">
    <source>
        <dbReference type="Google" id="ProtNLM"/>
    </source>
</evidence>
<name>A0A9P6QWI5_9FUNG</name>
<dbReference type="OrthoDB" id="2437929at2759"/>
<feature type="region of interest" description="Disordered" evidence="1">
    <location>
        <begin position="389"/>
        <end position="426"/>
    </location>
</feature>
<comment type="caution">
    <text evidence="2">The sequence shown here is derived from an EMBL/GenBank/DDBJ whole genome shotgun (WGS) entry which is preliminary data.</text>
</comment>